<evidence type="ECO:0000313" key="5">
    <source>
        <dbReference type="EMBL" id="AUA60338.1"/>
    </source>
</evidence>
<sequence>MADVYETKQFLSVEQYKYFEKYAHDNYIKRLDKRSKLLTVDEIMDLERMTRGQANNPLWRLLRLYRQTASSSSSNVGLLHESAALSYGVRQEHVTKTENKMLIRLIKDAIEKESGKQIIHTVLESGMFITPHGLHAASPDAYFVLEDGLTVPLEIKCPYTYRDMTADEVRQNLNTRKSIYRLPKTAFKVNRSGEPIYEVVKTDPHYRQMQRQMYVMDSPFAVYLVKFNYDYVASIVPRDWQFTDQLEQQEEKEYRSYQNRNKLKEGFSMQSVRLLSFNRSTYCDSDKERLALEGFYYNYGDIVCVFCDTSYDSFDNSAHSILTQHRNENTCDKRANEASMDVVYRHYLPISKRVDSLPSDIDKTFATQGIFYEEGIYKLFCCGTELPNLDIVPTHKPNCEYFSILSKPSII</sequence>
<dbReference type="InterPro" id="IPR011604">
    <property type="entry name" value="PDDEXK-like_dom_sf"/>
</dbReference>
<dbReference type="GO" id="GO:0004527">
    <property type="term" value="F:exonuclease activity"/>
    <property type="evidence" value="ECO:0007669"/>
    <property type="project" value="UniProtKB-KW"/>
</dbReference>
<dbReference type="OrthoDB" id="9306at10239"/>
<keyword evidence="3" id="KW-0378">Hydrolase</keyword>
<dbReference type="SUPFAM" id="SSF57924">
    <property type="entry name" value="Inhibitor of apoptosis (IAP) repeat"/>
    <property type="match status" value="1"/>
</dbReference>
<protein>
    <submittedName>
        <fullName evidence="5">ALK-EXO</fullName>
    </submittedName>
</protein>
<dbReference type="Pfam" id="PF01771">
    <property type="entry name" value="Viral_alk_exo"/>
    <property type="match status" value="1"/>
</dbReference>
<dbReference type="PANTHER" id="PTHR46609:SF8">
    <property type="entry name" value="YQAJ VIRAL RECOMBINASE DOMAIN-CONTAINING PROTEIN"/>
    <property type="match status" value="1"/>
</dbReference>
<dbReference type="Gene3D" id="3.90.320.10">
    <property type="match status" value="1"/>
</dbReference>
<keyword evidence="1" id="KW-0540">Nuclease</keyword>
<dbReference type="SUPFAM" id="SSF52980">
    <property type="entry name" value="Restriction endonuclease-like"/>
    <property type="match status" value="1"/>
</dbReference>
<dbReference type="RefSeq" id="YP_009552667.1">
    <property type="nucleotide sequence ID" value="NC_040621.1"/>
</dbReference>
<organism evidence="5 6">
    <name type="scientific">Operophtera brumata nucleopolyhedrovirus</name>
    <dbReference type="NCBI Taxonomy" id="1046267"/>
    <lineage>
        <taxon>Viruses</taxon>
        <taxon>Viruses incertae sedis</taxon>
        <taxon>Naldaviricetes</taxon>
        <taxon>Lefavirales</taxon>
        <taxon>Baculoviridae</taxon>
        <taxon>Alphabaculovirus</taxon>
        <taxon>Alphabaculovirus opbrumatae</taxon>
    </lineage>
</organism>
<keyword evidence="4" id="KW-0269">Exonuclease</keyword>
<dbReference type="Proteomes" id="UP000290445">
    <property type="component" value="Segment"/>
</dbReference>
<dbReference type="KEGG" id="vg:41700001"/>
<dbReference type="GeneID" id="41700001"/>
<evidence type="ECO:0000256" key="2">
    <source>
        <dbReference type="ARBA" id="ARBA00022759"/>
    </source>
</evidence>
<keyword evidence="6" id="KW-1185">Reference proteome</keyword>
<accession>A0A2H4V007</accession>
<keyword evidence="2" id="KW-0255">Endonuclease</keyword>
<dbReference type="GO" id="GO:0004519">
    <property type="term" value="F:endonuclease activity"/>
    <property type="evidence" value="ECO:0007669"/>
    <property type="project" value="UniProtKB-KW"/>
</dbReference>
<name>A0A2H4V007_9ABAC</name>
<evidence type="ECO:0000256" key="3">
    <source>
        <dbReference type="ARBA" id="ARBA00022801"/>
    </source>
</evidence>
<evidence type="ECO:0000256" key="4">
    <source>
        <dbReference type="ARBA" id="ARBA00022839"/>
    </source>
</evidence>
<evidence type="ECO:0000256" key="1">
    <source>
        <dbReference type="ARBA" id="ARBA00022722"/>
    </source>
</evidence>
<dbReference type="EMBL" id="MF614691">
    <property type="protein sequence ID" value="AUA60338.1"/>
    <property type="molecule type" value="Genomic_DNA"/>
</dbReference>
<dbReference type="PANTHER" id="PTHR46609">
    <property type="entry name" value="EXONUCLEASE, PHAGE-TYPE/RECB, C-TERMINAL DOMAIN-CONTAINING PROTEIN"/>
    <property type="match status" value="1"/>
</dbReference>
<reference evidence="5 6" key="1">
    <citation type="journal article" date="2017" name="Viruses">
        <title>The Operophtera brumata Nucleopolyhedrovirus (OpbuNPV) Represents an Early, Divergent Lineage within Genus Alphabaculovirus.</title>
        <authorList>
            <person name="Harrison R.L."/>
            <person name="Rowley D.L."/>
            <person name="Mowery J.D."/>
            <person name="Bauchan G.R."/>
            <person name="Burand J.P."/>
        </authorList>
    </citation>
    <scope>NUCLEOTIDE SEQUENCE [LARGE SCALE GENOMIC DNA]</scope>
    <source>
        <strain evidence="5">OpbuNPV-MA</strain>
    </source>
</reference>
<dbReference type="Gene3D" id="1.10.1170.10">
    <property type="entry name" value="Inhibitor Of Apoptosis Protein (2mihbC-IAP-1), Chain A"/>
    <property type="match status" value="1"/>
</dbReference>
<evidence type="ECO:0000313" key="6">
    <source>
        <dbReference type="Proteomes" id="UP000290445"/>
    </source>
</evidence>
<dbReference type="InterPro" id="IPR011335">
    <property type="entry name" value="Restrct_endonuc-II-like"/>
</dbReference>
<dbReference type="InterPro" id="IPR034720">
    <property type="entry name" value="Viral_alk_exo"/>
</dbReference>
<dbReference type="InterPro" id="IPR051703">
    <property type="entry name" value="NF-kappa-B_Signaling_Reg"/>
</dbReference>
<proteinExistence type="predicted"/>